<keyword evidence="3" id="KW-0472">Membrane</keyword>
<feature type="region of interest" description="Disordered" evidence="4">
    <location>
        <begin position="1"/>
        <end position="36"/>
    </location>
</feature>
<dbReference type="RefSeq" id="WP_123664685.1">
    <property type="nucleotide sequence ID" value="NZ_RJKE01000001.1"/>
</dbReference>
<evidence type="ECO:0000256" key="3">
    <source>
        <dbReference type="ARBA" id="ARBA00023136"/>
    </source>
</evidence>
<name>A0A3N1CV93_9ACTN</name>
<dbReference type="SUPFAM" id="SSF56519">
    <property type="entry name" value="Penicillin binding protein dimerisation domain"/>
    <property type="match status" value="1"/>
</dbReference>
<dbReference type="Gene3D" id="3.30.450.330">
    <property type="match status" value="1"/>
</dbReference>
<comment type="similarity">
    <text evidence="2">Belongs to the transpeptidase family.</text>
</comment>
<evidence type="ECO:0000259" key="6">
    <source>
        <dbReference type="Pfam" id="PF03717"/>
    </source>
</evidence>
<dbReference type="Pfam" id="PF03717">
    <property type="entry name" value="PBP_dimer"/>
    <property type="match status" value="1"/>
</dbReference>
<evidence type="ECO:0000256" key="1">
    <source>
        <dbReference type="ARBA" id="ARBA00004370"/>
    </source>
</evidence>
<feature type="domain" description="Penicillin-binding protein dimerisation" evidence="6">
    <location>
        <begin position="86"/>
        <end position="232"/>
    </location>
</feature>
<dbReference type="Gene3D" id="3.90.1310.10">
    <property type="entry name" value="Penicillin-binding protein 2a (Domain 2)"/>
    <property type="match status" value="1"/>
</dbReference>
<evidence type="ECO:0000313" key="8">
    <source>
        <dbReference type="Proteomes" id="UP000272400"/>
    </source>
</evidence>
<comment type="caution">
    <text evidence="7">The sequence shown here is derived from an EMBL/GenBank/DDBJ whole genome shotgun (WGS) entry which is preliminary data.</text>
</comment>
<dbReference type="AlphaFoldDB" id="A0A3N1CV93"/>
<dbReference type="Gene3D" id="3.40.710.10">
    <property type="entry name" value="DD-peptidase/beta-lactamase superfamily"/>
    <property type="match status" value="1"/>
</dbReference>
<evidence type="ECO:0000256" key="2">
    <source>
        <dbReference type="ARBA" id="ARBA00007171"/>
    </source>
</evidence>
<dbReference type="InterPro" id="IPR001460">
    <property type="entry name" value="PCN-bd_Tpept"/>
</dbReference>
<dbReference type="GO" id="GO:0005886">
    <property type="term" value="C:plasma membrane"/>
    <property type="evidence" value="ECO:0007669"/>
    <property type="project" value="TreeGrafter"/>
</dbReference>
<dbReference type="GO" id="GO:0008658">
    <property type="term" value="F:penicillin binding"/>
    <property type="evidence" value="ECO:0007669"/>
    <property type="project" value="InterPro"/>
</dbReference>
<dbReference type="OrthoDB" id="9789078at2"/>
<accession>A0A3N1CV93</accession>
<evidence type="ECO:0000313" key="7">
    <source>
        <dbReference type="EMBL" id="ROO85144.1"/>
    </source>
</evidence>
<dbReference type="Pfam" id="PF00905">
    <property type="entry name" value="Transpeptidase"/>
    <property type="match status" value="1"/>
</dbReference>
<comment type="subcellular location">
    <subcellularLocation>
        <location evidence="1">Membrane</location>
    </subcellularLocation>
</comment>
<reference evidence="7 8" key="1">
    <citation type="submission" date="2018-11" db="EMBL/GenBank/DDBJ databases">
        <title>Sequencing the genomes of 1000 actinobacteria strains.</title>
        <authorList>
            <person name="Klenk H.-P."/>
        </authorList>
    </citation>
    <scope>NUCLEOTIDE SEQUENCE [LARGE SCALE GENOMIC DNA]</scope>
    <source>
        <strain evidence="7 8">DSM 44254</strain>
    </source>
</reference>
<evidence type="ECO:0000259" key="5">
    <source>
        <dbReference type="Pfam" id="PF00905"/>
    </source>
</evidence>
<dbReference type="PANTHER" id="PTHR30627">
    <property type="entry name" value="PEPTIDOGLYCAN D,D-TRANSPEPTIDASE"/>
    <property type="match status" value="1"/>
</dbReference>
<dbReference type="EMBL" id="RJKE01000001">
    <property type="protein sequence ID" value="ROO85144.1"/>
    <property type="molecule type" value="Genomic_DNA"/>
</dbReference>
<dbReference type="InterPro" id="IPR036138">
    <property type="entry name" value="PBP_dimer_sf"/>
</dbReference>
<feature type="domain" description="Penicillin-binding protein transpeptidase" evidence="5">
    <location>
        <begin position="276"/>
        <end position="587"/>
    </location>
</feature>
<dbReference type="PANTHER" id="PTHR30627:SF1">
    <property type="entry name" value="PEPTIDOGLYCAN D,D-TRANSPEPTIDASE FTSI"/>
    <property type="match status" value="1"/>
</dbReference>
<dbReference type="InterPro" id="IPR005311">
    <property type="entry name" value="PBP_dimer"/>
</dbReference>
<proteinExistence type="inferred from homology"/>
<dbReference type="SUPFAM" id="SSF56601">
    <property type="entry name" value="beta-lactamase/transpeptidase-like"/>
    <property type="match status" value="1"/>
</dbReference>
<dbReference type="InterPro" id="IPR012338">
    <property type="entry name" value="Beta-lactam/transpept-like"/>
</dbReference>
<keyword evidence="8" id="KW-1185">Reference proteome</keyword>
<dbReference type="InterPro" id="IPR050515">
    <property type="entry name" value="Beta-lactam/transpept"/>
</dbReference>
<evidence type="ECO:0000256" key="4">
    <source>
        <dbReference type="SAM" id="MobiDB-lite"/>
    </source>
</evidence>
<sequence>MRPPPRKGGGRSVPPGRRGPSPGGPRARRPPPLPLAHPAKRLNAGLLIAAFLLSLCAGRLVRIQGIDAAEYTELARAQREYRIDLVAERGTITDVNGARLAMSQDAFGVFADPTLIEEADREKVAAQLAGTLGMKPAEILAGLGRPDTRYVELAHRVRPERAKLITALGHRGIGTFPEPRRVYPADSVAAQLVGFVKADGEGGAGLEFQYNELLKGTDGWQNLELDGDGRRIPLGDGHSRQPVAGRGLRLTIDQDIQWKAEELIAQAVEEHDAAWGTALVLTPDQRILAMASTPSFDPNAYQEAPESATRNLAVQEPFEPGSTGKIVTAAALLEEGLVTPEQAFTVPYSVRRAGREFHDAKFHETQRLTFAGILATSSNVGTILAGEPLAKEDLHRYLRAFGFAEPTGVNLPGETPGLLARPADWSGADRYPISYGQAVSVSSLQMASVYATIANGGVRTTPSVVAGTYDERGRFVPAAAPSSRRVVSPDTARRLSVMMEAVVNRGTARGARLDGYRVAGKTGTANRYDPAKQNAHGTTGGYDGYTGMFAGFAPADAPKAVVQIVLQDPRKGYYGGEVAAPVFRALLDFSLRTLKVPPTGTTAPDVPLTADEQR</sequence>
<dbReference type="Proteomes" id="UP000272400">
    <property type="component" value="Unassembled WGS sequence"/>
</dbReference>
<dbReference type="GO" id="GO:0071555">
    <property type="term" value="P:cell wall organization"/>
    <property type="evidence" value="ECO:0007669"/>
    <property type="project" value="TreeGrafter"/>
</dbReference>
<gene>
    <name evidence="7" type="ORF">EDD29_2684</name>
</gene>
<protein>
    <submittedName>
        <fullName evidence="7">Peptidoglycan synthetase FtsI</fullName>
    </submittedName>
</protein>
<organism evidence="7 8">
    <name type="scientific">Actinocorallia herbida</name>
    <dbReference type="NCBI Taxonomy" id="58109"/>
    <lineage>
        <taxon>Bacteria</taxon>
        <taxon>Bacillati</taxon>
        <taxon>Actinomycetota</taxon>
        <taxon>Actinomycetes</taxon>
        <taxon>Streptosporangiales</taxon>
        <taxon>Thermomonosporaceae</taxon>
        <taxon>Actinocorallia</taxon>
    </lineage>
</organism>